<sequence>MPSFTKLAIASACAANTLAHGTVQSFLTDGTFNQGFLTQYYYMFEQGQTPPTHFGWYAENLDNGFVEPSAYGTPDIICHKNAKPASATAKVAAGGKVEFQWTAWPNAHVGPVITYMANCNGNCAKVDKTQLKFFKIDEAGYNVDTKSWAAIDMIANNNTWSTTVPANIVAGNYVIRHEIISLQDAAGAQNYPQCVNIEVTGSGTENPEGVLGTQLYSSTDAGIAFSPYTTFTKYQIPGPALFGSGPDNTVPGTPSAPAAPSVTPTPSNMPAPPPSGEDGIGDDNDSDDSDSLPETFTLATFLVWLQKMATSNGVTRRHARAF</sequence>
<evidence type="ECO:0000256" key="5">
    <source>
        <dbReference type="SAM" id="MobiDB-lite"/>
    </source>
</evidence>
<evidence type="ECO:0000313" key="7">
    <source>
        <dbReference type="EMBL" id="KAF2746708.1"/>
    </source>
</evidence>
<evidence type="ECO:0000256" key="1">
    <source>
        <dbReference type="ARBA" id="ARBA00001973"/>
    </source>
</evidence>
<dbReference type="EMBL" id="MU006576">
    <property type="protein sequence ID" value="KAF2746708.1"/>
    <property type="molecule type" value="Genomic_DNA"/>
</dbReference>
<feature type="compositionally biased region" description="Low complexity" evidence="5">
    <location>
        <begin position="249"/>
        <end position="266"/>
    </location>
</feature>
<keyword evidence="7" id="KW-0503">Monooxygenase</keyword>
<keyword evidence="4" id="KW-1015">Disulfide bond</keyword>
<dbReference type="AlphaFoldDB" id="A0A6A6V7X6"/>
<evidence type="ECO:0000256" key="2">
    <source>
        <dbReference type="ARBA" id="ARBA00004613"/>
    </source>
</evidence>
<feature type="domain" description="Auxiliary Activity family 9 catalytic" evidence="6">
    <location>
        <begin position="20"/>
        <end position="231"/>
    </location>
</feature>
<evidence type="ECO:0000256" key="4">
    <source>
        <dbReference type="ARBA" id="ARBA00023157"/>
    </source>
</evidence>
<proteinExistence type="predicted"/>
<evidence type="ECO:0000313" key="8">
    <source>
        <dbReference type="Proteomes" id="UP000799440"/>
    </source>
</evidence>
<comment type="subcellular location">
    <subcellularLocation>
        <location evidence="2">Secreted</location>
    </subcellularLocation>
</comment>
<keyword evidence="3" id="KW-0964">Secreted</keyword>
<evidence type="ECO:0000256" key="3">
    <source>
        <dbReference type="ARBA" id="ARBA00022525"/>
    </source>
</evidence>
<accession>A0A6A6V7X6</accession>
<protein>
    <submittedName>
        <fullName evidence="7">Lytic polysaccharide monooxygenase</fullName>
    </submittedName>
</protein>
<dbReference type="Proteomes" id="UP000799440">
    <property type="component" value="Unassembled WGS sequence"/>
</dbReference>
<gene>
    <name evidence="7" type="ORF">M011DRAFT_445014</name>
</gene>
<name>A0A6A6V7X6_9PLEO</name>
<dbReference type="Pfam" id="PF03443">
    <property type="entry name" value="AA9"/>
    <property type="match status" value="1"/>
</dbReference>
<dbReference type="GO" id="GO:0005576">
    <property type="term" value="C:extracellular region"/>
    <property type="evidence" value="ECO:0007669"/>
    <property type="project" value="UniProtKB-SubCell"/>
</dbReference>
<keyword evidence="7" id="KW-0560">Oxidoreductase</keyword>
<feature type="compositionally biased region" description="Acidic residues" evidence="5">
    <location>
        <begin position="279"/>
        <end position="291"/>
    </location>
</feature>
<dbReference type="GO" id="GO:0004497">
    <property type="term" value="F:monooxygenase activity"/>
    <property type="evidence" value="ECO:0007669"/>
    <property type="project" value="UniProtKB-KW"/>
</dbReference>
<comment type="cofactor">
    <cofactor evidence="1">
        <name>Cu(2+)</name>
        <dbReference type="ChEBI" id="CHEBI:29036"/>
    </cofactor>
</comment>
<dbReference type="PANTHER" id="PTHR33353">
    <property type="entry name" value="PUTATIVE (AFU_ORTHOLOGUE AFUA_1G12560)-RELATED"/>
    <property type="match status" value="1"/>
</dbReference>
<keyword evidence="8" id="KW-1185">Reference proteome</keyword>
<dbReference type="Gene3D" id="2.70.50.70">
    <property type="match status" value="1"/>
</dbReference>
<evidence type="ECO:0000259" key="6">
    <source>
        <dbReference type="Pfam" id="PF03443"/>
    </source>
</evidence>
<dbReference type="CDD" id="cd21175">
    <property type="entry name" value="LPMO_AA9"/>
    <property type="match status" value="1"/>
</dbReference>
<dbReference type="InterPro" id="IPR049892">
    <property type="entry name" value="AA9"/>
</dbReference>
<dbReference type="PANTHER" id="PTHR33353:SF34">
    <property type="entry name" value="ENDO-BETA-1,4-GLUCANASE D"/>
    <property type="match status" value="1"/>
</dbReference>
<feature type="region of interest" description="Disordered" evidence="5">
    <location>
        <begin position="242"/>
        <end position="293"/>
    </location>
</feature>
<organism evidence="7 8">
    <name type="scientific">Sporormia fimetaria CBS 119925</name>
    <dbReference type="NCBI Taxonomy" id="1340428"/>
    <lineage>
        <taxon>Eukaryota</taxon>
        <taxon>Fungi</taxon>
        <taxon>Dikarya</taxon>
        <taxon>Ascomycota</taxon>
        <taxon>Pezizomycotina</taxon>
        <taxon>Dothideomycetes</taxon>
        <taxon>Pleosporomycetidae</taxon>
        <taxon>Pleosporales</taxon>
        <taxon>Sporormiaceae</taxon>
        <taxon>Sporormia</taxon>
    </lineage>
</organism>
<dbReference type="InterPro" id="IPR005103">
    <property type="entry name" value="AA9_LPMO"/>
</dbReference>
<reference evidence="7" key="1">
    <citation type="journal article" date="2020" name="Stud. Mycol.">
        <title>101 Dothideomycetes genomes: a test case for predicting lifestyles and emergence of pathogens.</title>
        <authorList>
            <person name="Haridas S."/>
            <person name="Albert R."/>
            <person name="Binder M."/>
            <person name="Bloem J."/>
            <person name="Labutti K."/>
            <person name="Salamov A."/>
            <person name="Andreopoulos B."/>
            <person name="Baker S."/>
            <person name="Barry K."/>
            <person name="Bills G."/>
            <person name="Bluhm B."/>
            <person name="Cannon C."/>
            <person name="Castanera R."/>
            <person name="Culley D."/>
            <person name="Daum C."/>
            <person name="Ezra D."/>
            <person name="Gonzalez J."/>
            <person name="Henrissat B."/>
            <person name="Kuo A."/>
            <person name="Liang C."/>
            <person name="Lipzen A."/>
            <person name="Lutzoni F."/>
            <person name="Magnuson J."/>
            <person name="Mondo S."/>
            <person name="Nolan M."/>
            <person name="Ohm R."/>
            <person name="Pangilinan J."/>
            <person name="Park H.-J."/>
            <person name="Ramirez L."/>
            <person name="Alfaro M."/>
            <person name="Sun H."/>
            <person name="Tritt A."/>
            <person name="Yoshinaga Y."/>
            <person name="Zwiers L.-H."/>
            <person name="Turgeon B."/>
            <person name="Goodwin S."/>
            <person name="Spatafora J."/>
            <person name="Crous P."/>
            <person name="Grigoriev I."/>
        </authorList>
    </citation>
    <scope>NUCLEOTIDE SEQUENCE</scope>
    <source>
        <strain evidence="7">CBS 119925</strain>
    </source>
</reference>
<dbReference type="OrthoDB" id="4849160at2759"/>